<dbReference type="EMBL" id="SFCI01002414">
    <property type="protein sequence ID" value="TFY73942.1"/>
    <property type="molecule type" value="Genomic_DNA"/>
</dbReference>
<dbReference type="GO" id="GO:0012505">
    <property type="term" value="C:endomembrane system"/>
    <property type="evidence" value="ECO:0007669"/>
    <property type="project" value="TreeGrafter"/>
</dbReference>
<dbReference type="GO" id="GO:0004378">
    <property type="term" value="F:GDP-Man:Man(1)GlcNAc(2)-PP-Dol alpha-1,3-mannosyltransferase activity"/>
    <property type="evidence" value="ECO:0007669"/>
    <property type="project" value="InterPro"/>
</dbReference>
<evidence type="ECO:0000313" key="6">
    <source>
        <dbReference type="EMBL" id="TFY73942.1"/>
    </source>
</evidence>
<evidence type="ECO:0000313" key="7">
    <source>
        <dbReference type="Proteomes" id="UP000298061"/>
    </source>
</evidence>
<feature type="non-terminal residue" evidence="6">
    <location>
        <position position="138"/>
    </location>
</feature>
<accession>A0A4Y9ZH48</accession>
<comment type="caution">
    <text evidence="6">The sequence shown here is derived from an EMBL/GenBank/DDBJ whole genome shotgun (WGS) entry which is preliminary data.</text>
</comment>
<evidence type="ECO:0000256" key="3">
    <source>
        <dbReference type="ARBA" id="ARBA00022679"/>
    </source>
</evidence>
<protein>
    <recommendedName>
        <fullName evidence="4">Asparagine-linked glycosylation protein 2</fullName>
    </recommendedName>
</protein>
<dbReference type="InterPro" id="IPR027054">
    <property type="entry name" value="ALG2"/>
</dbReference>
<evidence type="ECO:0000256" key="4">
    <source>
        <dbReference type="ARBA" id="ARBA00030746"/>
    </source>
</evidence>
<evidence type="ECO:0000256" key="2">
    <source>
        <dbReference type="ARBA" id="ARBA00022676"/>
    </source>
</evidence>
<dbReference type="STRING" id="135208.A0A4Y9ZH48"/>
<dbReference type="SUPFAM" id="SSF53756">
    <property type="entry name" value="UDP-Glycosyltransferase/glycogen phosphorylase"/>
    <property type="match status" value="1"/>
</dbReference>
<dbReference type="PANTHER" id="PTHR45918:SF1">
    <property type="entry name" value="ALPHA-1,3_1,6-MANNOSYLTRANSFERASE ALG2"/>
    <property type="match status" value="1"/>
</dbReference>
<keyword evidence="7" id="KW-1185">Reference proteome</keyword>
<evidence type="ECO:0000256" key="1">
    <source>
        <dbReference type="ARBA" id="ARBA00003142"/>
    </source>
</evidence>
<dbReference type="PANTHER" id="PTHR45918">
    <property type="entry name" value="ALPHA-1,3/1,6-MANNOSYLTRANSFERASE ALG2"/>
    <property type="match status" value="1"/>
</dbReference>
<keyword evidence="2" id="KW-0328">Glycosyltransferase</keyword>
<dbReference type="Gene3D" id="3.40.50.2000">
    <property type="entry name" value="Glycogen Phosphorylase B"/>
    <property type="match status" value="1"/>
</dbReference>
<organism evidence="6 7">
    <name type="scientific">Hericium alpestre</name>
    <dbReference type="NCBI Taxonomy" id="135208"/>
    <lineage>
        <taxon>Eukaryota</taxon>
        <taxon>Fungi</taxon>
        <taxon>Dikarya</taxon>
        <taxon>Basidiomycota</taxon>
        <taxon>Agaricomycotina</taxon>
        <taxon>Agaricomycetes</taxon>
        <taxon>Russulales</taxon>
        <taxon>Hericiaceae</taxon>
        <taxon>Hericium</taxon>
    </lineage>
</organism>
<gene>
    <name evidence="6" type="ORF">EWM64_g10071</name>
</gene>
<sequence length="138" mass="15282">MDWLEEVTTRNADAILANSKFTAGVFQAYFPSIRQTPTVVYPGINLAAYEPQPGSVDDPDILQVSSDRPTLLSLNRFEKKKNIGLAIEAFACLRQRLDKDGLTERFQNSRLVIAGGYDPRVADNTQTLASLKALADKH</sequence>
<name>A0A4Y9ZH48_9AGAM</name>
<proteinExistence type="predicted"/>
<dbReference type="Pfam" id="PF00534">
    <property type="entry name" value="Glycos_transf_1"/>
    <property type="match status" value="1"/>
</dbReference>
<dbReference type="AlphaFoldDB" id="A0A4Y9ZH48"/>
<evidence type="ECO:0000259" key="5">
    <source>
        <dbReference type="Pfam" id="PF00534"/>
    </source>
</evidence>
<comment type="function">
    <text evidence="1">Mannosylates Man(2)GlcNAc(2)-dolichol diphosphate and Man(1)GlcNAc(2)-dolichol diphosphate to form Man(3)GlcNAc(2)-dolichol diphosphate.</text>
</comment>
<dbReference type="OrthoDB" id="448893at2759"/>
<dbReference type="InterPro" id="IPR001296">
    <property type="entry name" value="Glyco_trans_1"/>
</dbReference>
<reference evidence="6 7" key="1">
    <citation type="submission" date="2019-02" db="EMBL/GenBank/DDBJ databases">
        <title>Genome sequencing of the rare red list fungi Hericium alpestre (H. flagellum).</title>
        <authorList>
            <person name="Buettner E."/>
            <person name="Kellner H."/>
        </authorList>
    </citation>
    <scope>NUCLEOTIDE SEQUENCE [LARGE SCALE GENOMIC DNA]</scope>
    <source>
        <strain evidence="6 7">DSM 108284</strain>
    </source>
</reference>
<feature type="domain" description="Glycosyl transferase family 1" evidence="5">
    <location>
        <begin position="62"/>
        <end position="137"/>
    </location>
</feature>
<dbReference type="Proteomes" id="UP000298061">
    <property type="component" value="Unassembled WGS sequence"/>
</dbReference>
<keyword evidence="3" id="KW-0808">Transferase</keyword>